<dbReference type="OrthoDB" id="2228at2759"/>
<dbReference type="InterPro" id="IPR027482">
    <property type="entry name" value="Sec1-like_dom2"/>
</dbReference>
<dbReference type="Gene3D" id="3.40.50.2060">
    <property type="match status" value="1"/>
</dbReference>
<dbReference type="InterPro" id="IPR036045">
    <property type="entry name" value="Sec1-like_sf"/>
</dbReference>
<evidence type="ECO:0000313" key="3">
    <source>
        <dbReference type="Proteomes" id="UP000475862"/>
    </source>
</evidence>
<dbReference type="InterPro" id="IPR043127">
    <property type="entry name" value="Sec-1-like_dom3a"/>
</dbReference>
<comment type="similarity">
    <text evidence="1">Belongs to the STXBP/unc-18/SEC1 family.</text>
</comment>
<evidence type="ECO:0000313" key="2">
    <source>
        <dbReference type="EMBL" id="KAE9524481.1"/>
    </source>
</evidence>
<organism evidence="2 3">
    <name type="scientific">Aphis glycines</name>
    <name type="common">Soybean aphid</name>
    <dbReference type="NCBI Taxonomy" id="307491"/>
    <lineage>
        <taxon>Eukaryota</taxon>
        <taxon>Metazoa</taxon>
        <taxon>Ecdysozoa</taxon>
        <taxon>Arthropoda</taxon>
        <taxon>Hexapoda</taxon>
        <taxon>Insecta</taxon>
        <taxon>Pterygota</taxon>
        <taxon>Neoptera</taxon>
        <taxon>Paraneoptera</taxon>
        <taxon>Hemiptera</taxon>
        <taxon>Sternorrhyncha</taxon>
        <taxon>Aphidomorpha</taxon>
        <taxon>Aphidoidea</taxon>
        <taxon>Aphididae</taxon>
        <taxon>Aphidini</taxon>
        <taxon>Aphis</taxon>
        <taxon>Aphis</taxon>
    </lineage>
</organism>
<name>A0A6G0T3I3_APHGL</name>
<reference evidence="2 3" key="1">
    <citation type="submission" date="2019-08" db="EMBL/GenBank/DDBJ databases">
        <title>The genome of the soybean aphid Biotype 1, its phylome, world population structure and adaptation to the North American continent.</title>
        <authorList>
            <person name="Giordano R."/>
            <person name="Donthu R.K."/>
            <person name="Hernandez A.G."/>
            <person name="Wright C.L."/>
            <person name="Zimin A.V."/>
        </authorList>
    </citation>
    <scope>NUCLEOTIDE SEQUENCE [LARGE SCALE GENOMIC DNA]</scope>
    <source>
        <tissue evidence="2">Whole aphids</tissue>
    </source>
</reference>
<proteinExistence type="inferred from homology"/>
<keyword evidence="3" id="KW-1185">Reference proteome</keyword>
<dbReference type="Gene3D" id="1.25.40.60">
    <property type="match status" value="1"/>
</dbReference>
<dbReference type="SUPFAM" id="SSF56815">
    <property type="entry name" value="Sec1/munc18-like (SM) proteins"/>
    <property type="match status" value="1"/>
</dbReference>
<dbReference type="GO" id="GO:0016192">
    <property type="term" value="P:vesicle-mediated transport"/>
    <property type="evidence" value="ECO:0007669"/>
    <property type="project" value="InterPro"/>
</dbReference>
<dbReference type="Pfam" id="PF00995">
    <property type="entry name" value="Sec1"/>
    <property type="match status" value="1"/>
</dbReference>
<protein>
    <submittedName>
        <fullName evidence="2">Uncharacterized protein</fullName>
    </submittedName>
</protein>
<dbReference type="InterPro" id="IPR001619">
    <property type="entry name" value="Sec1-like"/>
</dbReference>
<gene>
    <name evidence="2" type="ORF">AGLY_015114</name>
</gene>
<dbReference type="AlphaFoldDB" id="A0A6G0T3I3"/>
<dbReference type="Gene3D" id="3.40.50.1910">
    <property type="match status" value="1"/>
</dbReference>
<dbReference type="Gene3D" id="3.90.830.10">
    <property type="entry name" value="Syntaxin Binding Protein 1, Chain A, domain 2"/>
    <property type="match status" value="1"/>
</dbReference>
<dbReference type="EMBL" id="VYZN01000067">
    <property type="protein sequence ID" value="KAE9524481.1"/>
    <property type="molecule type" value="Genomic_DNA"/>
</dbReference>
<dbReference type="Proteomes" id="UP000475862">
    <property type="component" value="Unassembled WGS sequence"/>
</dbReference>
<dbReference type="PIRSF" id="PIRSF005715">
    <property type="entry name" value="VPS45_Sec1"/>
    <property type="match status" value="1"/>
</dbReference>
<dbReference type="PANTHER" id="PTHR11679">
    <property type="entry name" value="VESICLE PROTEIN SORTING-ASSOCIATED"/>
    <property type="match status" value="1"/>
</dbReference>
<evidence type="ECO:0000256" key="1">
    <source>
        <dbReference type="ARBA" id="ARBA00009884"/>
    </source>
</evidence>
<accession>A0A6G0T3I3</accession>
<comment type="caution">
    <text evidence="2">The sequence shown here is derived from an EMBL/GenBank/DDBJ whole genome shotgun (WGS) entry which is preliminary data.</text>
</comment>
<sequence>MPDFVEDFRRQKNLVLHPFKLSHQIVEDLLKVREPINMDAIYLIAPTQNSITAVTNDFPKRGVTKYKAAHIFFTQACPDPLFHTLSKSLNLPKIKSCKEINIAFIPFESQTVRTSHLEELAIRISTVCHTLKEYPSVRYINNNKDTTNFELANLVLEKLKILKDLNPSMGEGRGKLRSQLIIVDRTFDLNSIILHELTFQAMAYDNLTMEKKNFNFTDDNAQNFACFEERDILWTQIRHQHICHAVTVVNEKLKNCVSSLHTLSLAVGAATKSSSVWGMSNAIKMIPELNKEKEKCSLYISELQKCMDLYGKDLVNICGLEQNLVMSDITFGANFTDFLSELKPYLNNVNVSTQNKMRLIILFILHKGGLPENILNEFIQIAQLSPTNIQTIMNLNIILGFCATKKEGTKIQFPFGHGTRVSDEKFPVSPWTPLIKNLMENCIENKLDPEQCPFVGVNKSSTENHAASSSRYTAPNAMWHKPKVSTEFQGSRVIIYILGGVTYSEMRCAYEVSKKFKNWEIIIGSSNPLTPNDFIQNLSELNKPPH</sequence>
<dbReference type="InterPro" id="IPR043154">
    <property type="entry name" value="Sec-1-like_dom1"/>
</dbReference>